<keyword evidence="4 7" id="KW-0812">Transmembrane</keyword>
<keyword evidence="9" id="KW-1185">Reference proteome</keyword>
<feature type="transmembrane region" description="Helical" evidence="7">
    <location>
        <begin position="335"/>
        <end position="359"/>
    </location>
</feature>
<dbReference type="InterPro" id="IPR011701">
    <property type="entry name" value="MFS"/>
</dbReference>
<reference evidence="8 9" key="1">
    <citation type="submission" date="2024-01" db="EMBL/GenBank/DDBJ databases">
        <title>Novel species of the genus Luteimonas isolated from rivers.</title>
        <authorList>
            <person name="Lu H."/>
        </authorList>
    </citation>
    <scope>NUCLEOTIDE SEQUENCE [LARGE SCALE GENOMIC DNA]</scope>
    <source>
        <strain evidence="8 9">FXH3W</strain>
    </source>
</reference>
<feature type="transmembrane region" description="Helical" evidence="7">
    <location>
        <begin position="371"/>
        <end position="393"/>
    </location>
</feature>
<dbReference type="Proteomes" id="UP001356170">
    <property type="component" value="Unassembled WGS sequence"/>
</dbReference>
<evidence type="ECO:0000256" key="7">
    <source>
        <dbReference type="SAM" id="Phobius"/>
    </source>
</evidence>
<feature type="transmembrane region" description="Helical" evidence="7">
    <location>
        <begin position="264"/>
        <end position="283"/>
    </location>
</feature>
<dbReference type="SUPFAM" id="SSF103473">
    <property type="entry name" value="MFS general substrate transporter"/>
    <property type="match status" value="1"/>
</dbReference>
<evidence type="ECO:0000256" key="5">
    <source>
        <dbReference type="ARBA" id="ARBA00022989"/>
    </source>
</evidence>
<protein>
    <submittedName>
        <fullName evidence="8">MFS transporter</fullName>
    </submittedName>
</protein>
<dbReference type="PANTHER" id="PTHR43266:SF2">
    <property type="entry name" value="MAJOR FACILITATOR SUPERFAMILY (MFS) PROFILE DOMAIN-CONTAINING PROTEIN"/>
    <property type="match status" value="1"/>
</dbReference>
<feature type="transmembrane region" description="Helical" evidence="7">
    <location>
        <begin position="399"/>
        <end position="418"/>
    </location>
</feature>
<dbReference type="CDD" id="cd06173">
    <property type="entry name" value="MFS_MefA_like"/>
    <property type="match status" value="1"/>
</dbReference>
<evidence type="ECO:0000256" key="4">
    <source>
        <dbReference type="ARBA" id="ARBA00022692"/>
    </source>
</evidence>
<dbReference type="InterPro" id="IPR036259">
    <property type="entry name" value="MFS_trans_sf"/>
</dbReference>
<evidence type="ECO:0000256" key="2">
    <source>
        <dbReference type="ARBA" id="ARBA00022448"/>
    </source>
</evidence>
<keyword evidence="2" id="KW-0813">Transport</keyword>
<dbReference type="Gene3D" id="1.20.1250.20">
    <property type="entry name" value="MFS general substrate transporter like domains"/>
    <property type="match status" value="1"/>
</dbReference>
<feature type="transmembrane region" description="Helical" evidence="7">
    <location>
        <begin position="231"/>
        <end position="252"/>
    </location>
</feature>
<comment type="subcellular location">
    <subcellularLocation>
        <location evidence="1">Cell membrane</location>
        <topology evidence="1">Multi-pass membrane protein</topology>
    </subcellularLocation>
</comment>
<dbReference type="RefSeq" id="WP_331703158.1">
    <property type="nucleotide sequence ID" value="NZ_JAZHBO010000001.1"/>
</dbReference>
<evidence type="ECO:0000256" key="6">
    <source>
        <dbReference type="ARBA" id="ARBA00023136"/>
    </source>
</evidence>
<evidence type="ECO:0000313" key="9">
    <source>
        <dbReference type="Proteomes" id="UP001356170"/>
    </source>
</evidence>
<sequence>MAQNQFSLLGQRRFLPFFVTQFFGAFNDNVYRQAIIALLFVMGLSTAERGTYATLAPAIFILPYFLFSGYAGQLADKLEKSRLIRITTTMEIAIMSAAAIGFYLHSLPLLMLCLFATGVQSTLFGPVKYSVLPGVLRKDELVGGNGLVEMGTTVAILLGMLAGGAIFRLAGAHGELVAGLSVIALAVLGNAVSRFIPPVAPGDPHLQFNWNPLPESRKALALTRTTAAQRYAVLGISWFWFFGTVITSQLPTFAEVSLGGDERLYLLILALFSVGTGIGSLLCERLSSHRIDSRLVLWGALGMSLFLLDLVRRTWTPLGSHDIGIMEFVRDASHWALITDVVLIGAFTGIFVVPLFAMVQTLSDPSQRSRVFAGVNIQNSGYIVLASLSALALTKLGFATPQLFLVLAVVNGLALILWQRRLRATHSQ</sequence>
<organism evidence="8 9">
    <name type="scientific">Aquilutibacter rugosus</name>
    <dbReference type="NCBI Taxonomy" id="3115820"/>
    <lineage>
        <taxon>Bacteria</taxon>
        <taxon>Pseudomonadati</taxon>
        <taxon>Pseudomonadota</taxon>
        <taxon>Gammaproteobacteria</taxon>
        <taxon>Lysobacterales</taxon>
        <taxon>Lysobacteraceae</taxon>
        <taxon>Aquilutibacter</taxon>
    </lineage>
</organism>
<evidence type="ECO:0000256" key="1">
    <source>
        <dbReference type="ARBA" id="ARBA00004651"/>
    </source>
</evidence>
<dbReference type="PANTHER" id="PTHR43266">
    <property type="entry name" value="MACROLIDE-EFFLUX PROTEIN"/>
    <property type="match status" value="1"/>
</dbReference>
<dbReference type="Pfam" id="PF07690">
    <property type="entry name" value="MFS_1"/>
    <property type="match status" value="1"/>
</dbReference>
<feature type="transmembrane region" description="Helical" evidence="7">
    <location>
        <begin position="147"/>
        <end position="170"/>
    </location>
</feature>
<gene>
    <name evidence="8" type="ORF">V3390_01985</name>
</gene>
<comment type="caution">
    <text evidence="8">The sequence shown here is derived from an EMBL/GenBank/DDBJ whole genome shotgun (WGS) entry which is preliminary data.</text>
</comment>
<keyword evidence="3" id="KW-1003">Cell membrane</keyword>
<accession>A0ABU7UWV6</accession>
<name>A0ABU7UWV6_9GAMM</name>
<dbReference type="EMBL" id="JAZHBO010000001">
    <property type="protein sequence ID" value="MEF2155011.1"/>
    <property type="molecule type" value="Genomic_DNA"/>
</dbReference>
<keyword evidence="6 7" id="KW-0472">Membrane</keyword>
<feature type="transmembrane region" description="Helical" evidence="7">
    <location>
        <begin position="52"/>
        <end position="71"/>
    </location>
</feature>
<feature type="transmembrane region" description="Helical" evidence="7">
    <location>
        <begin position="295"/>
        <end position="315"/>
    </location>
</feature>
<keyword evidence="5 7" id="KW-1133">Transmembrane helix</keyword>
<evidence type="ECO:0000313" key="8">
    <source>
        <dbReference type="EMBL" id="MEF2155011.1"/>
    </source>
</evidence>
<proteinExistence type="predicted"/>
<evidence type="ECO:0000256" key="3">
    <source>
        <dbReference type="ARBA" id="ARBA00022475"/>
    </source>
</evidence>